<keyword evidence="1" id="KW-0812">Transmembrane</keyword>
<dbReference type="AlphaFoldDB" id="L9XGV6"/>
<keyword evidence="1" id="KW-1133">Transmembrane helix</keyword>
<accession>L9XGV6</accession>
<feature type="transmembrane region" description="Helical" evidence="1">
    <location>
        <begin position="12"/>
        <end position="33"/>
    </location>
</feature>
<feature type="transmembrane region" description="Helical" evidence="1">
    <location>
        <begin position="193"/>
        <end position="211"/>
    </location>
</feature>
<feature type="transmembrane region" description="Helical" evidence="1">
    <location>
        <begin position="97"/>
        <end position="122"/>
    </location>
</feature>
<dbReference type="RefSeq" id="WP_005553321.1">
    <property type="nucleotide sequence ID" value="NZ_AOIB01000009.1"/>
</dbReference>
<protein>
    <submittedName>
        <fullName evidence="2">Uncharacterized protein</fullName>
    </submittedName>
</protein>
<dbReference type="PATRIC" id="fig|1227497.3.peg.374"/>
<comment type="caution">
    <text evidence="2">The sequence shown here is derived from an EMBL/GenBank/DDBJ whole genome shotgun (WGS) entry which is preliminary data.</text>
</comment>
<keyword evidence="3" id="KW-1185">Reference proteome</keyword>
<proteinExistence type="predicted"/>
<feature type="transmembrane region" description="Helical" evidence="1">
    <location>
        <begin position="128"/>
        <end position="147"/>
    </location>
</feature>
<reference evidence="2 3" key="1">
    <citation type="journal article" date="2014" name="PLoS Genet.">
        <title>Phylogenetically driven sequencing of extremely halophilic archaea reveals strategies for static and dynamic osmo-response.</title>
        <authorList>
            <person name="Becker E.A."/>
            <person name="Seitzer P.M."/>
            <person name="Tritt A."/>
            <person name="Larsen D."/>
            <person name="Krusor M."/>
            <person name="Yao A.I."/>
            <person name="Wu D."/>
            <person name="Madern D."/>
            <person name="Eisen J.A."/>
            <person name="Darling A.E."/>
            <person name="Facciotti M.T."/>
        </authorList>
    </citation>
    <scope>NUCLEOTIDE SEQUENCE [LARGE SCALE GENOMIC DNA]</scope>
    <source>
        <strain evidence="2 3">DSM 10524</strain>
    </source>
</reference>
<dbReference type="Proteomes" id="UP000011688">
    <property type="component" value="Unassembled WGS sequence"/>
</dbReference>
<name>L9XGV6_9EURY</name>
<feature type="transmembrane region" description="Helical" evidence="1">
    <location>
        <begin position="168"/>
        <end position="187"/>
    </location>
</feature>
<dbReference type="STRING" id="1227497.C491_01801"/>
<evidence type="ECO:0000256" key="1">
    <source>
        <dbReference type="SAM" id="Phobius"/>
    </source>
</evidence>
<sequence>MAVESLPPATTVLAVLGLLVALAVVLRGLGFLLRIAISLFVLPGVVVHEFAHASACRLVGVRVIEAVYFRFGNPPGYVRHATPDRYRQSVVISVAPFLLNTLVAVAAFVGAVLAVSAAGGVLTAPLEYAVVAGVLGWIGLSVGMAAFPSTTDARTLWTRSRREWRRSPAVLLGLPVVALLYVVNVLSWLWAHVLYAVGLFVLALAIVDALAI</sequence>
<keyword evidence="1" id="KW-0472">Membrane</keyword>
<evidence type="ECO:0000313" key="3">
    <source>
        <dbReference type="Proteomes" id="UP000011688"/>
    </source>
</evidence>
<dbReference type="EMBL" id="AOIB01000009">
    <property type="protein sequence ID" value="ELY60959.1"/>
    <property type="molecule type" value="Genomic_DNA"/>
</dbReference>
<evidence type="ECO:0000313" key="2">
    <source>
        <dbReference type="EMBL" id="ELY60959.1"/>
    </source>
</evidence>
<dbReference type="OrthoDB" id="147208at2157"/>
<organism evidence="2 3">
    <name type="scientific">Natronococcus amylolyticus DSM 10524</name>
    <dbReference type="NCBI Taxonomy" id="1227497"/>
    <lineage>
        <taxon>Archaea</taxon>
        <taxon>Methanobacteriati</taxon>
        <taxon>Methanobacteriota</taxon>
        <taxon>Stenosarchaea group</taxon>
        <taxon>Halobacteria</taxon>
        <taxon>Halobacteriales</taxon>
        <taxon>Natrialbaceae</taxon>
        <taxon>Natronococcus</taxon>
    </lineage>
</organism>
<gene>
    <name evidence="2" type="ORF">C491_01801</name>
</gene>
<dbReference type="eggNOG" id="arCOG00607">
    <property type="taxonomic scope" value="Archaea"/>
</dbReference>